<proteinExistence type="inferred from homology"/>
<dbReference type="OrthoDB" id="9796486at2"/>
<gene>
    <name evidence="14" type="ORF">FB458_4069</name>
</gene>
<feature type="binding site" evidence="12">
    <location>
        <position position="240"/>
    </location>
    <ligand>
        <name>[2Fe-2S] cluster</name>
        <dbReference type="ChEBI" id="CHEBI:190135"/>
    </ligand>
</feature>
<dbReference type="InterPro" id="IPR017927">
    <property type="entry name" value="FAD-bd_FR_type"/>
</dbReference>
<comment type="caution">
    <text evidence="14">The sequence shown here is derived from an EMBL/GenBank/DDBJ whole genome shotgun (WGS) entry which is preliminary data.</text>
</comment>
<evidence type="ECO:0000256" key="3">
    <source>
        <dbReference type="ARBA" id="ARBA00022630"/>
    </source>
</evidence>
<feature type="binding site" evidence="12">
    <location>
        <position position="257"/>
    </location>
    <ligand>
        <name>[2Fe-2S] cluster</name>
        <dbReference type="ChEBI" id="CHEBI:190135"/>
    </ligand>
</feature>
<organism evidence="14 15">
    <name type="scientific">Lapillicoccus jejuensis</name>
    <dbReference type="NCBI Taxonomy" id="402171"/>
    <lineage>
        <taxon>Bacteria</taxon>
        <taxon>Bacillati</taxon>
        <taxon>Actinomycetota</taxon>
        <taxon>Actinomycetes</taxon>
        <taxon>Micrococcales</taxon>
        <taxon>Intrasporangiaceae</taxon>
        <taxon>Lapillicoccus</taxon>
    </lineage>
</organism>
<dbReference type="CDD" id="cd06218">
    <property type="entry name" value="DHOD_e_trans"/>
    <property type="match status" value="1"/>
</dbReference>
<keyword evidence="3 11" id="KW-0285">Flavoprotein</keyword>
<feature type="domain" description="FAD-binding FR-type" evidence="13">
    <location>
        <begin position="10"/>
        <end position="110"/>
    </location>
</feature>
<evidence type="ECO:0000256" key="4">
    <source>
        <dbReference type="ARBA" id="ARBA00022714"/>
    </source>
</evidence>
<evidence type="ECO:0000256" key="7">
    <source>
        <dbReference type="ARBA" id="ARBA00022982"/>
    </source>
</evidence>
<feature type="binding site" evidence="12">
    <location>
        <position position="232"/>
    </location>
    <ligand>
        <name>[2Fe-2S] cluster</name>
        <dbReference type="ChEBI" id="CHEBI:190135"/>
    </ligand>
</feature>
<dbReference type="RefSeq" id="WP_141850079.1">
    <property type="nucleotide sequence ID" value="NZ_BAAAPR010000019.1"/>
</dbReference>
<dbReference type="AlphaFoldDB" id="A0A542E6N7"/>
<sequence>MSGEVPDTPVAQVAARLLSNEPVGAYRHLVLDAAAVAAPARPGQFVAVAVGGDDTAHLLRRCFSIHRVDPAAGTVELVVADAGAGTHWLVGLRPGAAVDVVGPLGTPFPLPDEPTGCVLVGGGYGSAPLGWLAEQLRAAGSHVELVLGAATADRLFGVEAGRRTADAVSVTTDDGSAGTKGWVSDVLPEVIGRSSATTLYACGPMAMLRSVTDVAAAHRAVAHVAVEEAMACGIGICMTCVMPVVQDDGQTKMVRSCLEGPVFRGDAVRWEAFADGRCAVPADAVGAPVAAGGGGH</sequence>
<evidence type="ECO:0000256" key="8">
    <source>
        <dbReference type="ARBA" id="ARBA00023004"/>
    </source>
</evidence>
<evidence type="ECO:0000313" key="14">
    <source>
        <dbReference type="EMBL" id="TQJ10926.1"/>
    </source>
</evidence>
<keyword evidence="5 12" id="KW-0479">Metal-binding</keyword>
<comment type="similarity">
    <text evidence="1">Belongs to the PyrK family.</text>
</comment>
<keyword evidence="2" id="KW-0813">Transport</keyword>
<dbReference type="PROSITE" id="PS51384">
    <property type="entry name" value="FAD_FR"/>
    <property type="match status" value="1"/>
</dbReference>
<dbReference type="InterPro" id="IPR039261">
    <property type="entry name" value="FNR_nucleotide-bd"/>
</dbReference>
<name>A0A542E6N7_9MICO</name>
<dbReference type="InterPro" id="IPR050353">
    <property type="entry name" value="PyrK_electron_transfer"/>
</dbReference>
<dbReference type="EMBL" id="VFMN01000001">
    <property type="protein sequence ID" value="TQJ10926.1"/>
    <property type="molecule type" value="Genomic_DNA"/>
</dbReference>
<feature type="binding site" evidence="12">
    <location>
        <position position="237"/>
    </location>
    <ligand>
        <name>[2Fe-2S] cluster</name>
        <dbReference type="ChEBI" id="CHEBI:190135"/>
    </ligand>
</feature>
<dbReference type="InterPro" id="IPR037117">
    <property type="entry name" value="Dihydroorotate_DH_ele_sf"/>
</dbReference>
<dbReference type="Gene3D" id="2.40.30.10">
    <property type="entry name" value="Translation factors"/>
    <property type="match status" value="1"/>
</dbReference>
<dbReference type="PIRSF" id="PIRSF006816">
    <property type="entry name" value="Cyc3_hyd_g"/>
    <property type="match status" value="1"/>
</dbReference>
<reference evidence="14 15" key="1">
    <citation type="submission" date="2019-06" db="EMBL/GenBank/DDBJ databases">
        <title>Sequencing the genomes of 1000 actinobacteria strains.</title>
        <authorList>
            <person name="Klenk H.-P."/>
        </authorList>
    </citation>
    <scope>NUCLEOTIDE SEQUENCE [LARGE SCALE GENOMIC DNA]</scope>
    <source>
        <strain evidence="14 15">DSM 18607</strain>
    </source>
</reference>
<evidence type="ECO:0000256" key="5">
    <source>
        <dbReference type="ARBA" id="ARBA00022723"/>
    </source>
</evidence>
<dbReference type="InterPro" id="IPR019480">
    <property type="entry name" value="Dihydroorotate_DH_Fe-S-bd"/>
</dbReference>
<dbReference type="Gene3D" id="2.10.240.10">
    <property type="entry name" value="Dihydroorotate dehydrogenase, electron transfer subunit"/>
    <property type="match status" value="1"/>
</dbReference>
<dbReference type="Pfam" id="PF10418">
    <property type="entry name" value="DHODB_Fe-S_bind"/>
    <property type="match status" value="1"/>
</dbReference>
<dbReference type="SUPFAM" id="SSF63380">
    <property type="entry name" value="Riboflavin synthase domain-like"/>
    <property type="match status" value="1"/>
</dbReference>
<dbReference type="GO" id="GO:0006221">
    <property type="term" value="P:pyrimidine nucleotide biosynthetic process"/>
    <property type="evidence" value="ECO:0007669"/>
    <property type="project" value="InterPro"/>
</dbReference>
<evidence type="ECO:0000256" key="11">
    <source>
        <dbReference type="PIRSR" id="PIRSR006816-1"/>
    </source>
</evidence>
<evidence type="ECO:0000256" key="1">
    <source>
        <dbReference type="ARBA" id="ARBA00006422"/>
    </source>
</evidence>
<evidence type="ECO:0000256" key="10">
    <source>
        <dbReference type="ARBA" id="ARBA00034078"/>
    </source>
</evidence>
<feature type="binding site" evidence="11">
    <location>
        <begin position="61"/>
        <end position="64"/>
    </location>
    <ligand>
        <name>FAD</name>
        <dbReference type="ChEBI" id="CHEBI:57692"/>
    </ligand>
</feature>
<dbReference type="PANTHER" id="PTHR43513">
    <property type="entry name" value="DIHYDROOROTATE DEHYDROGENASE B (NAD(+)), ELECTRON TRANSFER SUBUNIT"/>
    <property type="match status" value="1"/>
</dbReference>
<keyword evidence="8 12" id="KW-0408">Iron</keyword>
<dbReference type="GO" id="GO:0016491">
    <property type="term" value="F:oxidoreductase activity"/>
    <property type="evidence" value="ECO:0007669"/>
    <property type="project" value="InterPro"/>
</dbReference>
<evidence type="ECO:0000313" key="15">
    <source>
        <dbReference type="Proteomes" id="UP000317893"/>
    </source>
</evidence>
<keyword evidence="7" id="KW-0249">Electron transport</keyword>
<comment type="cofactor">
    <cofactor evidence="12">
        <name>[2Fe-2S] cluster</name>
        <dbReference type="ChEBI" id="CHEBI:190135"/>
    </cofactor>
    <text evidence="12">Binds 1 [2Fe-2S] cluster per subunit.</text>
</comment>
<comment type="cofactor">
    <cofactor evidence="10">
        <name>[2Fe-2S] cluster</name>
        <dbReference type="ChEBI" id="CHEBI:190135"/>
    </cofactor>
</comment>
<protein>
    <submittedName>
        <fullName evidence="14">Dihydroorotate oxidase B electron transfer subunit</fullName>
    </submittedName>
</protein>
<evidence type="ECO:0000256" key="2">
    <source>
        <dbReference type="ARBA" id="ARBA00022448"/>
    </source>
</evidence>
<dbReference type="PANTHER" id="PTHR43513:SF3">
    <property type="entry name" value="DIHYDROOROTATE DEHYDROGENASE B (NAD(+)), ELECTRON TRANSFER SUBUNIT-RELATED"/>
    <property type="match status" value="1"/>
</dbReference>
<keyword evidence="6 11" id="KW-0274">FAD</keyword>
<dbReference type="Proteomes" id="UP000317893">
    <property type="component" value="Unassembled WGS sequence"/>
</dbReference>
<dbReference type="GO" id="GO:0046872">
    <property type="term" value="F:metal ion binding"/>
    <property type="evidence" value="ECO:0007669"/>
    <property type="project" value="UniProtKB-KW"/>
</dbReference>
<comment type="cofactor">
    <cofactor evidence="11">
        <name>FAD</name>
        <dbReference type="ChEBI" id="CHEBI:57692"/>
    </cofactor>
    <text evidence="11">Binds 1 FAD per subunit.</text>
</comment>
<dbReference type="GO" id="GO:0050660">
    <property type="term" value="F:flavin adenine dinucleotide binding"/>
    <property type="evidence" value="ECO:0007669"/>
    <property type="project" value="InterPro"/>
</dbReference>
<evidence type="ECO:0000256" key="9">
    <source>
        <dbReference type="ARBA" id="ARBA00023014"/>
    </source>
</evidence>
<feature type="binding site" evidence="11">
    <location>
        <begin position="85"/>
        <end position="86"/>
    </location>
    <ligand>
        <name>FAD</name>
        <dbReference type="ChEBI" id="CHEBI:57692"/>
    </ligand>
</feature>
<dbReference type="SUPFAM" id="SSF52343">
    <property type="entry name" value="Ferredoxin reductase-like, C-terminal NADP-linked domain"/>
    <property type="match status" value="1"/>
</dbReference>
<dbReference type="GO" id="GO:0051537">
    <property type="term" value="F:2 iron, 2 sulfur cluster binding"/>
    <property type="evidence" value="ECO:0007669"/>
    <property type="project" value="UniProtKB-KW"/>
</dbReference>
<evidence type="ECO:0000259" key="13">
    <source>
        <dbReference type="PROSITE" id="PS51384"/>
    </source>
</evidence>
<dbReference type="InterPro" id="IPR017938">
    <property type="entry name" value="Riboflavin_synthase-like_b-brl"/>
</dbReference>
<keyword evidence="15" id="KW-1185">Reference proteome</keyword>
<evidence type="ECO:0000256" key="6">
    <source>
        <dbReference type="ARBA" id="ARBA00022827"/>
    </source>
</evidence>
<dbReference type="InterPro" id="IPR012165">
    <property type="entry name" value="Cyt_c3_hydrogenase_gsu"/>
</dbReference>
<keyword evidence="4 12" id="KW-0001">2Fe-2S</keyword>
<accession>A0A542E6N7</accession>
<keyword evidence="9 12" id="KW-0411">Iron-sulfur</keyword>
<evidence type="ECO:0000256" key="12">
    <source>
        <dbReference type="PIRSR" id="PIRSR006816-2"/>
    </source>
</evidence>
<dbReference type="Gene3D" id="3.40.50.80">
    <property type="entry name" value="Nucleotide-binding domain of ferredoxin-NADP reductase (FNR) module"/>
    <property type="match status" value="1"/>
</dbReference>